<dbReference type="EMBL" id="LIHL02000016">
    <property type="protein sequence ID" value="KAF5442789.1"/>
    <property type="molecule type" value="Genomic_DNA"/>
</dbReference>
<evidence type="ECO:0000313" key="2">
    <source>
        <dbReference type="EMBL" id="KAF5442789.1"/>
    </source>
</evidence>
<name>A0A833TMF0_JUGRE</name>
<dbReference type="Pfam" id="PF14223">
    <property type="entry name" value="Retrotran_gag_2"/>
    <property type="match status" value="1"/>
</dbReference>
<dbReference type="Gramene" id="Jr16_06450_p1">
    <property type="protein sequence ID" value="cds.Jr16_06450_p1"/>
    <property type="gene ID" value="Jr16_06450"/>
</dbReference>
<gene>
    <name evidence="2" type="ORF">F2P56_035411</name>
</gene>
<evidence type="ECO:0008006" key="4">
    <source>
        <dbReference type="Google" id="ProtNLM"/>
    </source>
</evidence>
<comment type="caution">
    <text evidence="2">The sequence shown here is derived from an EMBL/GenBank/DDBJ whole genome shotgun (WGS) entry which is preliminary data.</text>
</comment>
<dbReference type="PANTHER" id="PTHR47481">
    <property type="match status" value="1"/>
</dbReference>
<accession>A0A833TMF0</accession>
<proteinExistence type="predicted"/>
<reference evidence="2" key="2">
    <citation type="submission" date="2020-03" db="EMBL/GenBank/DDBJ databases">
        <title>Walnut 2.0.</title>
        <authorList>
            <person name="Marrano A."/>
            <person name="Britton M."/>
            <person name="Zimin A.V."/>
            <person name="Zaini P.A."/>
            <person name="Workman R."/>
            <person name="Puiu D."/>
            <person name="Bianco L."/>
            <person name="Allen B.J."/>
            <person name="Troggio M."/>
            <person name="Leslie C.A."/>
            <person name="Timp W."/>
            <person name="Dendekar A."/>
            <person name="Salzberg S.L."/>
            <person name="Neale D.B."/>
        </authorList>
    </citation>
    <scope>NUCLEOTIDE SEQUENCE</scope>
    <source>
        <tissue evidence="2">Leaves</tissue>
    </source>
</reference>
<feature type="compositionally biased region" description="Basic residues" evidence="1">
    <location>
        <begin position="218"/>
        <end position="230"/>
    </location>
</feature>
<sequence length="236" mass="26536">MDGTNYLNWISQLLPVLRSNDLLGFVDGSEPCPEQFLCDSEGKLTKNINPEYVLWNKKDQFVLGWLNATLTDKVLPSVFGFTSAQQVWDSLAKRYASHSLAHVQRLKRQLQTLQQGNKTCTDYLATAKSLADQLAVVGKPERENDLLSYVLSGLNSTYSPFVTSISFALRYSPISFDDFQSELLSYEIMIDNQAHVSSMEQPAFAMVAGKNPREGGKWHSKRNFPLKHSPRQGPSI</sequence>
<reference evidence="2" key="1">
    <citation type="submission" date="2015-10" db="EMBL/GenBank/DDBJ databases">
        <authorList>
            <person name="Martinez-Garcia P.J."/>
            <person name="Crepeau M.W."/>
            <person name="Puiu D."/>
            <person name="Gonzalez-Ibeas D."/>
            <person name="Whalen J."/>
            <person name="Stevens K."/>
            <person name="Paul R."/>
            <person name="Butterfield T."/>
            <person name="Britton M."/>
            <person name="Reagan R."/>
            <person name="Chakraborty S."/>
            <person name="Walawage S.L."/>
            <person name="Vasquez-Gross H.A."/>
            <person name="Cardeno C."/>
            <person name="Famula R."/>
            <person name="Pratt K."/>
            <person name="Kuruganti S."/>
            <person name="Aradhya M.K."/>
            <person name="Leslie C.A."/>
            <person name="Dandekar A.M."/>
            <person name="Salzberg S.L."/>
            <person name="Wegrzyn J.L."/>
            <person name="Langley C.H."/>
            <person name="Neale D.B."/>
        </authorList>
    </citation>
    <scope>NUCLEOTIDE SEQUENCE</scope>
    <source>
        <tissue evidence="2">Leaves</tissue>
    </source>
</reference>
<protein>
    <recommendedName>
        <fullName evidence="4">Retrotransposon Copia-like N-terminal domain-containing protein</fullName>
    </recommendedName>
</protein>
<evidence type="ECO:0000313" key="3">
    <source>
        <dbReference type="Proteomes" id="UP000619265"/>
    </source>
</evidence>
<feature type="region of interest" description="Disordered" evidence="1">
    <location>
        <begin position="210"/>
        <end position="236"/>
    </location>
</feature>
<organism evidence="2 3">
    <name type="scientific">Juglans regia</name>
    <name type="common">English walnut</name>
    <dbReference type="NCBI Taxonomy" id="51240"/>
    <lineage>
        <taxon>Eukaryota</taxon>
        <taxon>Viridiplantae</taxon>
        <taxon>Streptophyta</taxon>
        <taxon>Embryophyta</taxon>
        <taxon>Tracheophyta</taxon>
        <taxon>Spermatophyta</taxon>
        <taxon>Magnoliopsida</taxon>
        <taxon>eudicotyledons</taxon>
        <taxon>Gunneridae</taxon>
        <taxon>Pentapetalae</taxon>
        <taxon>rosids</taxon>
        <taxon>fabids</taxon>
        <taxon>Fagales</taxon>
        <taxon>Juglandaceae</taxon>
        <taxon>Juglans</taxon>
    </lineage>
</organism>
<dbReference type="Proteomes" id="UP000619265">
    <property type="component" value="Unassembled WGS sequence"/>
</dbReference>
<dbReference type="AlphaFoldDB" id="A0A833TMF0"/>
<evidence type="ECO:0000256" key="1">
    <source>
        <dbReference type="SAM" id="MobiDB-lite"/>
    </source>
</evidence>
<dbReference type="PANTHER" id="PTHR47481:SF22">
    <property type="entry name" value="RETROTRANSPOSON GAG DOMAIN-CONTAINING PROTEIN"/>
    <property type="match status" value="1"/>
</dbReference>